<dbReference type="Gene3D" id="3.40.50.200">
    <property type="entry name" value="Peptidase S8/S53 domain"/>
    <property type="match status" value="1"/>
</dbReference>
<dbReference type="PRINTS" id="PR00723">
    <property type="entry name" value="SUBTILISIN"/>
</dbReference>
<evidence type="ECO:0000256" key="1">
    <source>
        <dbReference type="ARBA" id="ARBA00004613"/>
    </source>
</evidence>
<keyword evidence="8" id="KW-0325">Glycoprotein</keyword>
<name>A0A1E5V665_9POAL</name>
<dbReference type="CDD" id="cd04852">
    <property type="entry name" value="Peptidases_S8_3"/>
    <property type="match status" value="1"/>
</dbReference>
<dbReference type="PROSITE" id="PS00138">
    <property type="entry name" value="SUBTILASE_SER"/>
    <property type="match status" value="1"/>
</dbReference>
<feature type="chain" id="PRO_5009187781" evidence="11">
    <location>
        <begin position="24"/>
        <end position="751"/>
    </location>
</feature>
<evidence type="ECO:0000256" key="9">
    <source>
        <dbReference type="PIRSR" id="PIRSR615500-1"/>
    </source>
</evidence>
<evidence type="ECO:0000256" key="5">
    <source>
        <dbReference type="ARBA" id="ARBA00022729"/>
    </source>
</evidence>
<dbReference type="GO" id="GO:0006508">
    <property type="term" value="P:proteolysis"/>
    <property type="evidence" value="ECO:0007669"/>
    <property type="project" value="UniProtKB-KW"/>
</dbReference>
<dbReference type="PANTHER" id="PTHR10795">
    <property type="entry name" value="PROPROTEIN CONVERTASE SUBTILISIN/KEXIN"/>
    <property type="match status" value="1"/>
</dbReference>
<evidence type="ECO:0000256" key="11">
    <source>
        <dbReference type="SAM" id="SignalP"/>
    </source>
</evidence>
<dbReference type="InterPro" id="IPR036852">
    <property type="entry name" value="Peptidase_S8/S53_dom_sf"/>
</dbReference>
<dbReference type="SUPFAM" id="SSF54897">
    <property type="entry name" value="Protease propeptides/inhibitors"/>
    <property type="match status" value="1"/>
</dbReference>
<dbReference type="CDD" id="cd02120">
    <property type="entry name" value="PA_subtilisin_like"/>
    <property type="match status" value="1"/>
</dbReference>
<evidence type="ECO:0000259" key="13">
    <source>
        <dbReference type="Pfam" id="PF05922"/>
    </source>
</evidence>
<dbReference type="Gene3D" id="3.50.30.30">
    <property type="match status" value="1"/>
</dbReference>
<dbReference type="InterPro" id="IPR023828">
    <property type="entry name" value="Peptidase_S8_Ser-AS"/>
</dbReference>
<dbReference type="PROSITE" id="PS51892">
    <property type="entry name" value="SUBTILASE"/>
    <property type="match status" value="1"/>
</dbReference>
<feature type="active site" description="Charge relay system" evidence="9 10">
    <location>
        <position position="211"/>
    </location>
</feature>
<dbReference type="InterPro" id="IPR000209">
    <property type="entry name" value="Peptidase_S8/S53_dom"/>
</dbReference>
<dbReference type="InterPro" id="IPR034197">
    <property type="entry name" value="Peptidases_S8_3"/>
</dbReference>
<dbReference type="InterPro" id="IPR041469">
    <property type="entry name" value="Subtilisin-like_FN3"/>
</dbReference>
<keyword evidence="6 10" id="KW-0378">Hydrolase</keyword>
<dbReference type="Gene3D" id="3.30.70.80">
    <property type="entry name" value="Peptidase S8 propeptide/proteinase inhibitor I9"/>
    <property type="match status" value="1"/>
</dbReference>
<evidence type="ECO:0000256" key="10">
    <source>
        <dbReference type="PROSITE-ProRule" id="PRU01240"/>
    </source>
</evidence>
<evidence type="ECO:0000256" key="8">
    <source>
        <dbReference type="ARBA" id="ARBA00023180"/>
    </source>
</evidence>
<feature type="domain" description="Peptidase S8/S53" evidence="12">
    <location>
        <begin position="135"/>
        <end position="569"/>
    </location>
</feature>
<dbReference type="InterPro" id="IPR037045">
    <property type="entry name" value="S8pro/Inhibitor_I9_sf"/>
</dbReference>
<dbReference type="PROSITE" id="PS00137">
    <property type="entry name" value="SUBTILASE_HIS"/>
    <property type="match status" value="1"/>
</dbReference>
<dbReference type="EMBL" id="LWDX02050283">
    <property type="protein sequence ID" value="OEL20567.1"/>
    <property type="molecule type" value="Genomic_DNA"/>
</dbReference>
<dbReference type="AlphaFoldDB" id="A0A1E5V665"/>
<comment type="subcellular location">
    <subcellularLocation>
        <location evidence="1">Secreted</location>
    </subcellularLocation>
</comment>
<feature type="domain" description="Inhibitor I9" evidence="13">
    <location>
        <begin position="34"/>
        <end position="112"/>
    </location>
</feature>
<dbReference type="Proteomes" id="UP000095767">
    <property type="component" value="Unassembled WGS sequence"/>
</dbReference>
<keyword evidence="5 11" id="KW-0732">Signal</keyword>
<evidence type="ECO:0000256" key="4">
    <source>
        <dbReference type="ARBA" id="ARBA00022670"/>
    </source>
</evidence>
<dbReference type="InterPro" id="IPR022398">
    <property type="entry name" value="Peptidase_S8_His-AS"/>
</dbReference>
<evidence type="ECO:0000256" key="6">
    <source>
        <dbReference type="ARBA" id="ARBA00022801"/>
    </source>
</evidence>
<dbReference type="Pfam" id="PF00082">
    <property type="entry name" value="Peptidase_S8"/>
    <property type="match status" value="1"/>
</dbReference>
<evidence type="ECO:0000313" key="16">
    <source>
        <dbReference type="Proteomes" id="UP000095767"/>
    </source>
</evidence>
<feature type="domain" description="Subtilisin-like protease fibronectin type-III" evidence="14">
    <location>
        <begin position="651"/>
        <end position="746"/>
    </location>
</feature>
<evidence type="ECO:0000259" key="14">
    <source>
        <dbReference type="Pfam" id="PF17766"/>
    </source>
</evidence>
<dbReference type="STRING" id="888268.A0A1E5V665"/>
<dbReference type="OrthoDB" id="206201at2759"/>
<dbReference type="Pfam" id="PF05922">
    <property type="entry name" value="Inhibitor_I9"/>
    <property type="match status" value="1"/>
</dbReference>
<dbReference type="GO" id="GO:0005576">
    <property type="term" value="C:extracellular region"/>
    <property type="evidence" value="ECO:0007669"/>
    <property type="project" value="UniProtKB-SubCell"/>
</dbReference>
<proteinExistence type="inferred from homology"/>
<feature type="active site" description="Charge relay system" evidence="9 10">
    <location>
        <position position="144"/>
    </location>
</feature>
<evidence type="ECO:0000256" key="3">
    <source>
        <dbReference type="ARBA" id="ARBA00022525"/>
    </source>
</evidence>
<keyword evidence="3" id="KW-0964">Secreted</keyword>
<gene>
    <name evidence="15" type="ORF">BAE44_0018414</name>
</gene>
<protein>
    <submittedName>
        <fullName evidence="15">Subtilisin-like protease SBT1.7</fullName>
    </submittedName>
</protein>
<evidence type="ECO:0000259" key="12">
    <source>
        <dbReference type="Pfam" id="PF00082"/>
    </source>
</evidence>
<dbReference type="SUPFAM" id="SSF52743">
    <property type="entry name" value="Subtilisin-like"/>
    <property type="match status" value="1"/>
</dbReference>
<dbReference type="FunFam" id="3.40.50.200:FF:000006">
    <property type="entry name" value="Subtilisin-like protease SBT1.5"/>
    <property type="match status" value="1"/>
</dbReference>
<dbReference type="InterPro" id="IPR010259">
    <property type="entry name" value="S8pro/Inhibitor_I9"/>
</dbReference>
<comment type="similarity">
    <text evidence="2 10">Belongs to the peptidase S8 family.</text>
</comment>
<dbReference type="InterPro" id="IPR015500">
    <property type="entry name" value="Peptidase_S8_subtilisin-rel"/>
</dbReference>
<evidence type="ECO:0000256" key="7">
    <source>
        <dbReference type="ARBA" id="ARBA00022825"/>
    </source>
</evidence>
<dbReference type="InterPro" id="IPR045051">
    <property type="entry name" value="SBT"/>
</dbReference>
<accession>A0A1E5V665</accession>
<dbReference type="FunFam" id="3.30.70.80:FF:000003">
    <property type="entry name" value="Subtilisin-like protease SBT1.9"/>
    <property type="match status" value="1"/>
</dbReference>
<reference evidence="15 16" key="1">
    <citation type="submission" date="2016-09" db="EMBL/GenBank/DDBJ databases">
        <title>The draft genome of Dichanthelium oligosanthes: A C3 panicoid grass species.</title>
        <authorList>
            <person name="Studer A.J."/>
            <person name="Schnable J.C."/>
            <person name="Brutnell T.P."/>
        </authorList>
    </citation>
    <scope>NUCLEOTIDE SEQUENCE [LARGE SCALE GENOMIC DNA]</scope>
    <source>
        <strain evidence="16">cv. Kellogg 1175</strain>
        <tissue evidence="15">Leaf</tissue>
    </source>
</reference>
<feature type="active site" description="Charge relay system" evidence="9 10">
    <location>
        <position position="533"/>
    </location>
</feature>
<evidence type="ECO:0000256" key="2">
    <source>
        <dbReference type="ARBA" id="ARBA00011073"/>
    </source>
</evidence>
<keyword evidence="7 10" id="KW-0720">Serine protease</keyword>
<dbReference type="Gene3D" id="2.60.40.2310">
    <property type="match status" value="1"/>
</dbReference>
<organism evidence="15 16">
    <name type="scientific">Dichanthelium oligosanthes</name>
    <dbReference type="NCBI Taxonomy" id="888268"/>
    <lineage>
        <taxon>Eukaryota</taxon>
        <taxon>Viridiplantae</taxon>
        <taxon>Streptophyta</taxon>
        <taxon>Embryophyta</taxon>
        <taxon>Tracheophyta</taxon>
        <taxon>Spermatophyta</taxon>
        <taxon>Magnoliopsida</taxon>
        <taxon>Liliopsida</taxon>
        <taxon>Poales</taxon>
        <taxon>Poaceae</taxon>
        <taxon>PACMAD clade</taxon>
        <taxon>Panicoideae</taxon>
        <taxon>Panicodae</taxon>
        <taxon>Paniceae</taxon>
        <taxon>Dichantheliinae</taxon>
        <taxon>Dichanthelium</taxon>
    </lineage>
</organism>
<dbReference type="GO" id="GO:0004252">
    <property type="term" value="F:serine-type endopeptidase activity"/>
    <property type="evidence" value="ECO:0007669"/>
    <property type="project" value="UniProtKB-UniRule"/>
</dbReference>
<dbReference type="Pfam" id="PF17766">
    <property type="entry name" value="fn3_6"/>
    <property type="match status" value="1"/>
</dbReference>
<keyword evidence="4 10" id="KW-0645">Protease</keyword>
<keyword evidence="16" id="KW-1185">Reference proteome</keyword>
<feature type="signal peptide" evidence="11">
    <location>
        <begin position="1"/>
        <end position="23"/>
    </location>
</feature>
<sequence length="751" mass="79561">MAFIPASPLCCLSFLLLLAQATASVPAPSTRSSVYIVHTDHLTKPSHFATHGHWYTSMVASLSPATNSSRVFYVYDTAMHGFAAELTDDEARRLSNTPGVAGVHRDRVVHLHTTRSPGFLGLNKDFGIWPDTGFGDGVIIGFVDSGIWPESASFDDTGLGPVRPSWKGQCVDSERFNASMCNNKLVGARFFTGGVNESLDDFLSPRDKSGHGTHVASTAAGSEVPGAGLFGFARGTARGVAPRARVAMYKACSLRSCSSAGIVAAIDAAVKDGVDILSLSLGGLHDPDFYEDTMSIALFGAVRAGIFVVCSAGNFGPRQSTLGNVAPWITTVGAATVDRVFPVTITLGNGQVLTGQSLYAHTSNRTEMIRLLPSNCSNDLVSDRIAGKIVMCTRDLGVFPSYGAAVQKAGGSGLISVASSDRRMDGLMAQAFTLPAVTVSAGEAARLAAYVNTVHDPVASFCFTCRTVIGENRAPMVATFSSRGPNHIVRDILKPDVIAPGANILAAWPIESPLTRSKSDARRSSFNIVSGTSMACPHVAGVAALLKHKHRDWTPAMIRSALMTTAATLDSHGRGIADNSPNSTGVATPMAAGAGHVRPQLALDPGLIYDAVEQDYVDFLCALNYTAAQIRMFVPGFTGCTTTLPGGAAGLNYPSFVVDFSNGTDDCVLERTVRKVSEGPETYTVRVVAPDQLVAVAVTPGTLEFDKQNEKKSYKVVFRSKTSAVGPSQFGQILWENDAHQVRSPVEFRWT</sequence>
<comment type="caution">
    <text evidence="15">The sequence shown here is derived from an EMBL/GenBank/DDBJ whole genome shotgun (WGS) entry which is preliminary data.</text>
</comment>
<evidence type="ECO:0000313" key="15">
    <source>
        <dbReference type="EMBL" id="OEL20567.1"/>
    </source>
</evidence>